<protein>
    <submittedName>
        <fullName evidence="1">Uncharacterized protein</fullName>
    </submittedName>
</protein>
<reference evidence="1" key="1">
    <citation type="submission" date="2014-11" db="EMBL/GenBank/DDBJ databases">
        <authorList>
            <person name="Amaro Gonzalez C."/>
        </authorList>
    </citation>
    <scope>NUCLEOTIDE SEQUENCE</scope>
</reference>
<name>A0A0E9UMH5_ANGAN</name>
<evidence type="ECO:0000313" key="1">
    <source>
        <dbReference type="EMBL" id="JAH66430.1"/>
    </source>
</evidence>
<organism evidence="1">
    <name type="scientific">Anguilla anguilla</name>
    <name type="common">European freshwater eel</name>
    <name type="synonym">Muraena anguilla</name>
    <dbReference type="NCBI Taxonomy" id="7936"/>
    <lineage>
        <taxon>Eukaryota</taxon>
        <taxon>Metazoa</taxon>
        <taxon>Chordata</taxon>
        <taxon>Craniata</taxon>
        <taxon>Vertebrata</taxon>
        <taxon>Euteleostomi</taxon>
        <taxon>Actinopterygii</taxon>
        <taxon>Neopterygii</taxon>
        <taxon>Teleostei</taxon>
        <taxon>Anguilliformes</taxon>
        <taxon>Anguillidae</taxon>
        <taxon>Anguilla</taxon>
    </lineage>
</organism>
<sequence length="45" mass="5161">MHCQSGHQPGPRGWRYTHACSFFLNNDERIAWNSLPYGSTMMGSM</sequence>
<dbReference type="AlphaFoldDB" id="A0A0E9UMH5"/>
<proteinExistence type="predicted"/>
<reference evidence="1" key="2">
    <citation type="journal article" date="2015" name="Fish Shellfish Immunol.">
        <title>Early steps in the European eel (Anguilla anguilla)-Vibrio vulnificus interaction in the gills: Role of the RtxA13 toxin.</title>
        <authorList>
            <person name="Callol A."/>
            <person name="Pajuelo D."/>
            <person name="Ebbesson L."/>
            <person name="Teles M."/>
            <person name="MacKenzie S."/>
            <person name="Amaro C."/>
        </authorList>
    </citation>
    <scope>NUCLEOTIDE SEQUENCE</scope>
</reference>
<accession>A0A0E9UMH5</accession>
<dbReference type="EMBL" id="GBXM01042147">
    <property type="protein sequence ID" value="JAH66430.1"/>
    <property type="molecule type" value="Transcribed_RNA"/>
</dbReference>